<protein>
    <submittedName>
        <fullName evidence="2">Uncharacterized protein</fullName>
    </submittedName>
</protein>
<keyword evidence="1" id="KW-0732">Signal</keyword>
<dbReference type="GO" id="GO:0004252">
    <property type="term" value="F:serine-type endopeptidase activity"/>
    <property type="evidence" value="ECO:0007669"/>
    <property type="project" value="InterPro"/>
</dbReference>
<organism evidence="2 3">
    <name type="scientific">candidate division WOR_3 bacterium SM23_60</name>
    <dbReference type="NCBI Taxonomy" id="1703780"/>
    <lineage>
        <taxon>Bacteria</taxon>
        <taxon>Bacteria division WOR-3</taxon>
    </lineage>
</organism>
<feature type="non-terminal residue" evidence="2">
    <location>
        <position position="404"/>
    </location>
</feature>
<sequence>MKTKKQKLFAAVVVLLVIGFAFANVITGKRVVPVKDAGRSGYRAVEGYGLPEGVEVLKPTAEGPARPHQVLKASPVEVRLHEHPLEHGANYDLPVRQWEREQVAQYKQWLIDEGWVNPDGSQKYVPGHVIVQFKNEVRSMVQPDLSEATPAFGIPSVDAINATYNAQSLERVIKPEAIKLGTEALVMKHGLDLIYTITFDDDANVEEIANAYLNDPSISEASPDWMSYPCNIPQHAEPNDPYWDSTSWSYEDMKCLEAWNVETGNSGVEVAHIALGPDALNGAGPNTAHLDLDLNYAGTYGGSISGGQTNHSTACVAMMSAENNNSYGQCGVAGGWGTTPGCDYTYYGMPNSVAGQIAAYTWVGNRGCIAANVSFGGGYPGAGVEAAVNYAWDNDCIITASAGN</sequence>
<accession>A0A0S8G7W5</accession>
<dbReference type="SUPFAM" id="SSF52743">
    <property type="entry name" value="Subtilisin-like"/>
    <property type="match status" value="1"/>
</dbReference>
<proteinExistence type="predicted"/>
<feature type="signal peptide" evidence="1">
    <location>
        <begin position="1"/>
        <end position="23"/>
    </location>
</feature>
<dbReference type="EMBL" id="LJUO01000157">
    <property type="protein sequence ID" value="KPK68674.1"/>
    <property type="molecule type" value="Genomic_DNA"/>
</dbReference>
<dbReference type="AlphaFoldDB" id="A0A0S8G7W5"/>
<evidence type="ECO:0000256" key="1">
    <source>
        <dbReference type="SAM" id="SignalP"/>
    </source>
</evidence>
<dbReference type="GO" id="GO:0006508">
    <property type="term" value="P:proteolysis"/>
    <property type="evidence" value="ECO:0007669"/>
    <property type="project" value="InterPro"/>
</dbReference>
<dbReference type="Gene3D" id="3.40.50.200">
    <property type="entry name" value="Peptidase S8/S53 domain"/>
    <property type="match status" value="1"/>
</dbReference>
<comment type="caution">
    <text evidence="2">The sequence shown here is derived from an EMBL/GenBank/DDBJ whole genome shotgun (WGS) entry which is preliminary data.</text>
</comment>
<dbReference type="InterPro" id="IPR036852">
    <property type="entry name" value="Peptidase_S8/S53_dom_sf"/>
</dbReference>
<evidence type="ECO:0000313" key="2">
    <source>
        <dbReference type="EMBL" id="KPK68674.1"/>
    </source>
</evidence>
<dbReference type="Proteomes" id="UP000051096">
    <property type="component" value="Unassembled WGS sequence"/>
</dbReference>
<gene>
    <name evidence="2" type="ORF">AMJ87_11555</name>
</gene>
<feature type="chain" id="PRO_5006646739" evidence="1">
    <location>
        <begin position="24"/>
        <end position="404"/>
    </location>
</feature>
<name>A0A0S8G7W5_UNCW3</name>
<evidence type="ECO:0000313" key="3">
    <source>
        <dbReference type="Proteomes" id="UP000051096"/>
    </source>
</evidence>
<reference evidence="2 3" key="1">
    <citation type="journal article" date="2015" name="Microbiome">
        <title>Genomic resolution of linkages in carbon, nitrogen, and sulfur cycling among widespread estuary sediment bacteria.</title>
        <authorList>
            <person name="Baker B.J."/>
            <person name="Lazar C.S."/>
            <person name="Teske A.P."/>
            <person name="Dick G.J."/>
        </authorList>
    </citation>
    <scope>NUCLEOTIDE SEQUENCE [LARGE SCALE GENOMIC DNA]</scope>
    <source>
        <strain evidence="2">SM23_60</strain>
    </source>
</reference>